<proteinExistence type="inferred from homology"/>
<keyword evidence="4" id="KW-1133">Transmembrane helix</keyword>
<dbReference type="SUPFAM" id="SSF48113">
    <property type="entry name" value="Heme-dependent peroxidases"/>
    <property type="match status" value="1"/>
</dbReference>
<sequence>MRANLAAFAGLLSLAATASAAPTWPASTDEMEEIMYQLYGFKARLFADKITPCSNEASGPGRQNAAEWLRTAFHDMSTANTYFGIGGLDASLAFELKNTENTGPGHNSTMVTFSDFVSPRSSMSDLIAAGVYASVRVCGGPIVPVKGGRVDATEAGSPGVPQPQNDISTFRNQFDRMGFTPTQMIQVVACGHTLGGVHSAEFPALVPAGTATNDEGGLDTTVAAFDNNVVTEYVNGTTKNPLVVGPSVKISQNSDFVVFNSDSNVTVKAMTAAAAFQSTCATVLQKMIEVVPAGVVLTDVITPYTVKPVDLQLTLNSGAATIALSGYIRVRTNDFAQSISSITLNYKNRSGATGGTTTATLQGTGTGLDDNFNFYPIAVNIPASTGISSFTVTLTFADSTTQVFDNNGNSFPVSDAVMLQTPQSCLLQGTGALTVTAAVRNDRTSLPANVTVYYQTPRTSGIPLPKTTTASVALTKGACVGAYTLYSASYAISGGRSYAAKLDIISGSGTNVVSDSFKSASTLAGTCGTFTGSSTCGNVSVTSTLPSSTSSVVSSSSSVVSSSSTVVSSSSSATSSSSVASSTTLITSTLSSSSAGPSATLAHKATVGGYNLVSCWTEGTGVRALSGASFAYDGMTLESCAGNCSGFAYWGTEYGRECYCGNSLAGSSSSAPLSDCNMVCGGNSFEYCGAGNRLELYLTTISSMPTATATSSVSSSTVSSAVPTGTLGVKPTVGKYSFVGCWTEGTGVRALSSNSYADDGMTLESCAAFCSTYKYFATEYGRECYCGDALADSSVSAAAADCNMVCAGNPYEYCGAGNRLELYSLAAASSSASSSSTTLVTSDLSSSTSSVTPTTLSSSVISSSSSVAVTSSSSSSSSSVVISSTSSSSSSTSATSSSSVVSSSFSSTAATSSSSVVSSSSSSSVPSTSSSSSSVVASSTSSTASPSTTSSAVSSSSSSSASSTTPSTSTSSTLAHKPTVSPYTLVGCYTEGTGVRALSASSYASGDSMTLEACAAFCSSYRYFGAEYASECYCGDTLASSSAAAPLADCSMPCSGNPFEYCGAGNRLELYLNNATVVPSGPTQPAAVAGYAWYGCRTEGTAGRALSAASYAADDVTLESCAAFCADYTYFGAEYGRECYCGDSFAAGSVAAPDGDCSMTCAGDSKEYCGAGDRLSVYEKA</sequence>
<comment type="subcellular location">
    <subcellularLocation>
        <location evidence="1">Membrane</location>
        <topology evidence="1">Single-pass membrane protein</topology>
    </subcellularLocation>
</comment>
<feature type="domain" description="WSC" evidence="11">
    <location>
        <begin position="609"/>
        <end position="700"/>
    </location>
</feature>
<dbReference type="InterPro" id="IPR010255">
    <property type="entry name" value="Haem_peroxidase_sf"/>
</dbReference>
<dbReference type="EMBL" id="JANBVO010000013">
    <property type="protein sequence ID" value="KAJ9148434.1"/>
    <property type="molecule type" value="Genomic_DNA"/>
</dbReference>
<feature type="chain" id="PRO_5041325844" evidence="9">
    <location>
        <begin position="21"/>
        <end position="1181"/>
    </location>
</feature>
<keyword evidence="13" id="KW-1185">Reference proteome</keyword>
<keyword evidence="5" id="KW-0472">Membrane</keyword>
<name>A0AA38S0K6_9PEZI</name>
<dbReference type="Gene3D" id="1.10.520.10">
    <property type="match status" value="1"/>
</dbReference>
<evidence type="ECO:0000259" key="11">
    <source>
        <dbReference type="PROSITE" id="PS51212"/>
    </source>
</evidence>
<dbReference type="Pfam" id="PF01822">
    <property type="entry name" value="WSC"/>
    <property type="match status" value="4"/>
</dbReference>
<dbReference type="GO" id="GO:0004601">
    <property type="term" value="F:peroxidase activity"/>
    <property type="evidence" value="ECO:0007669"/>
    <property type="project" value="InterPro"/>
</dbReference>
<keyword evidence="3 9" id="KW-0732">Signal</keyword>
<feature type="compositionally biased region" description="Low complexity" evidence="8">
    <location>
        <begin position="914"/>
        <end position="973"/>
    </location>
</feature>
<evidence type="ECO:0000313" key="12">
    <source>
        <dbReference type="EMBL" id="KAJ9148434.1"/>
    </source>
</evidence>
<dbReference type="AlphaFoldDB" id="A0AA38S0K6"/>
<dbReference type="InterPro" id="IPR002889">
    <property type="entry name" value="WSC_carb-bd"/>
</dbReference>
<keyword evidence="2" id="KW-0812">Transmembrane</keyword>
<dbReference type="SMART" id="SM00321">
    <property type="entry name" value="WSC"/>
    <property type="match status" value="4"/>
</dbReference>
<evidence type="ECO:0000256" key="2">
    <source>
        <dbReference type="ARBA" id="ARBA00022692"/>
    </source>
</evidence>
<evidence type="ECO:0000256" key="6">
    <source>
        <dbReference type="ARBA" id="ARBA00023180"/>
    </source>
</evidence>
<evidence type="ECO:0000256" key="5">
    <source>
        <dbReference type="ARBA" id="ARBA00023136"/>
    </source>
</evidence>
<dbReference type="GO" id="GO:0005886">
    <property type="term" value="C:plasma membrane"/>
    <property type="evidence" value="ECO:0007669"/>
    <property type="project" value="TreeGrafter"/>
</dbReference>
<feature type="domain" description="WSC" evidence="11">
    <location>
        <begin position="982"/>
        <end position="1074"/>
    </location>
</feature>
<dbReference type="FunFam" id="1.10.520.10:FF:000020">
    <property type="entry name" value="Peroxisomal ascorbate peroxidase"/>
    <property type="match status" value="1"/>
</dbReference>
<feature type="domain" description="WSC" evidence="11">
    <location>
        <begin position="735"/>
        <end position="826"/>
    </location>
</feature>
<dbReference type="PROSITE" id="PS50873">
    <property type="entry name" value="PEROXIDASE_4"/>
    <property type="match status" value="1"/>
</dbReference>
<dbReference type="InterPro" id="IPR002016">
    <property type="entry name" value="Haem_peroxidase"/>
</dbReference>
<evidence type="ECO:0000256" key="3">
    <source>
        <dbReference type="ARBA" id="ARBA00022729"/>
    </source>
</evidence>
<comment type="caution">
    <text evidence="12">The sequence shown here is derived from an EMBL/GenBank/DDBJ whole genome shotgun (WGS) entry which is preliminary data.</text>
</comment>
<feature type="signal peptide" evidence="9">
    <location>
        <begin position="1"/>
        <end position="20"/>
    </location>
</feature>
<keyword evidence="6" id="KW-0325">Glycoprotein</keyword>
<dbReference type="InterPro" id="IPR051836">
    <property type="entry name" value="Kremen_rcpt"/>
</dbReference>
<evidence type="ECO:0000313" key="13">
    <source>
        <dbReference type="Proteomes" id="UP001174694"/>
    </source>
</evidence>
<evidence type="ECO:0000256" key="9">
    <source>
        <dbReference type="SAM" id="SignalP"/>
    </source>
</evidence>
<comment type="similarity">
    <text evidence="7">Belongs to the peroxidase family.</text>
</comment>
<evidence type="ECO:0000256" key="4">
    <source>
        <dbReference type="ARBA" id="ARBA00022989"/>
    </source>
</evidence>
<evidence type="ECO:0000256" key="1">
    <source>
        <dbReference type="ARBA" id="ARBA00004167"/>
    </source>
</evidence>
<feature type="domain" description="WSC" evidence="11">
    <location>
        <begin position="1090"/>
        <end position="1181"/>
    </location>
</feature>
<protein>
    <submittedName>
        <fullName evidence="12">WSC domain-containing protein</fullName>
    </submittedName>
</protein>
<feature type="domain" description="Plant heme peroxidase family profile" evidence="10">
    <location>
        <begin position="122"/>
        <end position="336"/>
    </location>
</feature>
<dbReference type="GO" id="GO:0020037">
    <property type="term" value="F:heme binding"/>
    <property type="evidence" value="ECO:0007669"/>
    <property type="project" value="InterPro"/>
</dbReference>
<dbReference type="Proteomes" id="UP001174694">
    <property type="component" value="Unassembled WGS sequence"/>
</dbReference>
<dbReference type="PROSITE" id="PS51212">
    <property type="entry name" value="WSC"/>
    <property type="match status" value="4"/>
</dbReference>
<evidence type="ECO:0000256" key="8">
    <source>
        <dbReference type="SAM" id="MobiDB-lite"/>
    </source>
</evidence>
<dbReference type="PANTHER" id="PTHR24269">
    <property type="entry name" value="KREMEN PROTEIN"/>
    <property type="match status" value="1"/>
</dbReference>
<gene>
    <name evidence="12" type="ORF">NKR23_g5138</name>
</gene>
<evidence type="ECO:0000256" key="7">
    <source>
        <dbReference type="RuleBase" id="RU004241"/>
    </source>
</evidence>
<dbReference type="GO" id="GO:0006979">
    <property type="term" value="P:response to oxidative stress"/>
    <property type="evidence" value="ECO:0007669"/>
    <property type="project" value="InterPro"/>
</dbReference>
<accession>A0AA38S0K6</accession>
<dbReference type="Gene3D" id="1.10.420.10">
    <property type="entry name" value="Peroxidase, domain 2"/>
    <property type="match status" value="1"/>
</dbReference>
<feature type="region of interest" description="Disordered" evidence="8">
    <location>
        <begin position="914"/>
        <end position="975"/>
    </location>
</feature>
<dbReference type="Pfam" id="PF00141">
    <property type="entry name" value="peroxidase"/>
    <property type="match status" value="1"/>
</dbReference>
<dbReference type="PANTHER" id="PTHR24269:SF16">
    <property type="entry name" value="PROTEIN SLG1"/>
    <property type="match status" value="1"/>
</dbReference>
<reference evidence="12" key="1">
    <citation type="submission" date="2022-07" db="EMBL/GenBank/DDBJ databases">
        <title>Fungi with potential for degradation of polypropylene.</title>
        <authorList>
            <person name="Gostincar C."/>
        </authorList>
    </citation>
    <scope>NUCLEOTIDE SEQUENCE</scope>
    <source>
        <strain evidence="12">EXF-13308</strain>
    </source>
</reference>
<evidence type="ECO:0000259" key="10">
    <source>
        <dbReference type="PROSITE" id="PS50873"/>
    </source>
</evidence>
<organism evidence="12 13">
    <name type="scientific">Pleurostoma richardsiae</name>
    <dbReference type="NCBI Taxonomy" id="41990"/>
    <lineage>
        <taxon>Eukaryota</taxon>
        <taxon>Fungi</taxon>
        <taxon>Dikarya</taxon>
        <taxon>Ascomycota</taxon>
        <taxon>Pezizomycotina</taxon>
        <taxon>Sordariomycetes</taxon>
        <taxon>Sordariomycetidae</taxon>
        <taxon>Calosphaeriales</taxon>
        <taxon>Pleurostomataceae</taxon>
        <taxon>Pleurostoma</taxon>
    </lineage>
</organism>